<name>A0A917ZRC5_9GAMM</name>
<evidence type="ECO:0000313" key="2">
    <source>
        <dbReference type="EMBL" id="GGO88405.1"/>
    </source>
</evidence>
<keyword evidence="3" id="KW-1185">Reference proteome</keyword>
<evidence type="ECO:0000313" key="3">
    <source>
        <dbReference type="Proteomes" id="UP000599578"/>
    </source>
</evidence>
<reference evidence="2 3" key="1">
    <citation type="journal article" date="2014" name="Int. J. Syst. Evol. Microbiol.">
        <title>Complete genome sequence of Corynebacterium casei LMG S-19264T (=DSM 44701T), isolated from a smear-ripened cheese.</title>
        <authorList>
            <consortium name="US DOE Joint Genome Institute (JGI-PGF)"/>
            <person name="Walter F."/>
            <person name="Albersmeier A."/>
            <person name="Kalinowski J."/>
            <person name="Ruckert C."/>
        </authorList>
    </citation>
    <scope>NUCLEOTIDE SEQUENCE [LARGE SCALE GENOMIC DNA]</scope>
    <source>
        <strain evidence="2 3">CGMCC 1.7286</strain>
    </source>
</reference>
<proteinExistence type="predicted"/>
<dbReference type="Gene3D" id="3.60.21.10">
    <property type="match status" value="1"/>
</dbReference>
<organism evidence="2 3">
    <name type="scientific">Marinobacterium nitratireducens</name>
    <dbReference type="NCBI Taxonomy" id="518897"/>
    <lineage>
        <taxon>Bacteria</taxon>
        <taxon>Pseudomonadati</taxon>
        <taxon>Pseudomonadota</taxon>
        <taxon>Gammaproteobacteria</taxon>
        <taxon>Oceanospirillales</taxon>
        <taxon>Oceanospirillaceae</taxon>
        <taxon>Marinobacterium</taxon>
    </lineage>
</organism>
<feature type="domain" description="Calcineurin-like phosphoesterase" evidence="1">
    <location>
        <begin position="28"/>
        <end position="194"/>
    </location>
</feature>
<dbReference type="EMBL" id="BMLT01000017">
    <property type="protein sequence ID" value="GGO88405.1"/>
    <property type="molecule type" value="Genomic_DNA"/>
</dbReference>
<evidence type="ECO:0000259" key="1">
    <source>
        <dbReference type="Pfam" id="PF00149"/>
    </source>
</evidence>
<dbReference type="GO" id="GO:0008803">
    <property type="term" value="F:bis(5'-nucleosyl)-tetraphosphatase (symmetrical) activity"/>
    <property type="evidence" value="ECO:0007669"/>
    <property type="project" value="TreeGrafter"/>
</dbReference>
<dbReference type="InterPro" id="IPR029052">
    <property type="entry name" value="Metallo-depent_PP-like"/>
</dbReference>
<dbReference type="InterPro" id="IPR050126">
    <property type="entry name" value="Ap4A_hydrolase"/>
</dbReference>
<comment type="caution">
    <text evidence="2">The sequence shown here is derived from an EMBL/GenBank/DDBJ whole genome shotgun (WGS) entry which is preliminary data.</text>
</comment>
<dbReference type="SUPFAM" id="SSF56300">
    <property type="entry name" value="Metallo-dependent phosphatases"/>
    <property type="match status" value="1"/>
</dbReference>
<dbReference type="GO" id="GO:0016791">
    <property type="term" value="F:phosphatase activity"/>
    <property type="evidence" value="ECO:0007669"/>
    <property type="project" value="TreeGrafter"/>
</dbReference>
<dbReference type="InterPro" id="IPR004843">
    <property type="entry name" value="Calcineurin-like_PHP"/>
</dbReference>
<protein>
    <submittedName>
        <fullName evidence="2">Serine/threonine protein phosphatase</fullName>
    </submittedName>
</protein>
<dbReference type="Pfam" id="PF00149">
    <property type="entry name" value="Metallophos"/>
    <property type="match status" value="1"/>
</dbReference>
<accession>A0A917ZRC5</accession>
<sequence>MGLIRGFPRGLDMRIAHYERNDRGRDFAVGDLHGHRGLLQARLDGVGFDPRRDRLFCVGDLVDRGPESLACLELAFEPWCHSVMGNHEAMMFDALLRRRHFDLWMRNGGEWIYELSIGRVTGLCHRLAPSLPLALEVETACGRVGLVHAEVPGDDWPQVENGDPQILLWARERVERRREDPVRGIAQVICGHTPVREPLRLGNVLDIDTGAYFTGRLTLVGLNELLQQG</sequence>
<gene>
    <name evidence="2" type="primary">pphA</name>
    <name evidence="2" type="ORF">GCM10011348_43790</name>
</gene>
<dbReference type="Proteomes" id="UP000599578">
    <property type="component" value="Unassembled WGS sequence"/>
</dbReference>
<dbReference type="AlphaFoldDB" id="A0A917ZRC5"/>
<dbReference type="PANTHER" id="PTHR42850:SF4">
    <property type="entry name" value="ZINC-DEPENDENT ENDOPOLYPHOSPHATASE"/>
    <property type="match status" value="1"/>
</dbReference>
<dbReference type="GO" id="GO:0005737">
    <property type="term" value="C:cytoplasm"/>
    <property type="evidence" value="ECO:0007669"/>
    <property type="project" value="TreeGrafter"/>
</dbReference>
<dbReference type="PANTHER" id="PTHR42850">
    <property type="entry name" value="METALLOPHOSPHOESTERASE"/>
    <property type="match status" value="1"/>
</dbReference>
<dbReference type="GO" id="GO:0110154">
    <property type="term" value="P:RNA decapping"/>
    <property type="evidence" value="ECO:0007669"/>
    <property type="project" value="TreeGrafter"/>
</dbReference>